<sequence>MGAGMDNISSNNGHFDIDLEKGRSSDELASSGGLVFGPIRMNQLYSQPVNDEDQKCNGSTRGEGVLSSANSSYVDGLESVKSKVVDRKGGEERSGDATEEKQVKEKPKAMSAKRPPRPPRPPRGLSLDSADQKLIRELHELAKLKRARIERMKALKKAKEAKAASWKSNLFATLLTVLFALVLLSQGISVKRIRIHSAANFEGSPISSGATEGSAVSLQQHTDTIPYASNVNEPDYKSSRSMEGVSGSETGEQVRSAVG</sequence>
<reference evidence="3" key="1">
    <citation type="submission" date="2022-04" db="EMBL/GenBank/DDBJ databases">
        <title>Carnegiea gigantea Genome sequencing and assembly v2.</title>
        <authorList>
            <person name="Copetti D."/>
            <person name="Sanderson M.J."/>
            <person name="Burquez A."/>
            <person name="Wojciechowski M.F."/>
        </authorList>
    </citation>
    <scope>NUCLEOTIDE SEQUENCE</scope>
    <source>
        <strain evidence="3">SGP5-SGP5p</strain>
        <tissue evidence="3">Aerial part</tissue>
    </source>
</reference>
<feature type="transmembrane region" description="Helical" evidence="2">
    <location>
        <begin position="166"/>
        <end position="184"/>
    </location>
</feature>
<dbReference type="PANTHER" id="PTHR34188:SF5">
    <property type="entry name" value="OS05G0131900 PROTEIN"/>
    <property type="match status" value="1"/>
</dbReference>
<keyword evidence="2" id="KW-0472">Membrane</keyword>
<evidence type="ECO:0000256" key="2">
    <source>
        <dbReference type="SAM" id="Phobius"/>
    </source>
</evidence>
<dbReference type="AlphaFoldDB" id="A0A9Q1KJS7"/>
<accession>A0A9Q1KJS7</accession>
<evidence type="ECO:0000256" key="1">
    <source>
        <dbReference type="SAM" id="MobiDB-lite"/>
    </source>
</evidence>
<feature type="region of interest" description="Disordered" evidence="1">
    <location>
        <begin position="45"/>
        <end position="130"/>
    </location>
</feature>
<evidence type="ECO:0000313" key="3">
    <source>
        <dbReference type="EMBL" id="KAJ8445721.1"/>
    </source>
</evidence>
<feature type="compositionally biased region" description="Polar residues" evidence="1">
    <location>
        <begin position="206"/>
        <end position="232"/>
    </location>
</feature>
<comment type="caution">
    <text evidence="3">The sequence shown here is derived from an EMBL/GenBank/DDBJ whole genome shotgun (WGS) entry which is preliminary data.</text>
</comment>
<dbReference type="PANTHER" id="PTHR34188">
    <property type="entry name" value="OS01G0299500 PROTEIN"/>
    <property type="match status" value="1"/>
</dbReference>
<gene>
    <name evidence="3" type="ORF">Cgig2_026048</name>
</gene>
<proteinExistence type="predicted"/>
<feature type="region of interest" description="Disordered" evidence="1">
    <location>
        <begin position="206"/>
        <end position="259"/>
    </location>
</feature>
<protein>
    <recommendedName>
        <fullName evidence="5">Transmembrane protein</fullName>
    </recommendedName>
</protein>
<feature type="compositionally biased region" description="Basic and acidic residues" evidence="1">
    <location>
        <begin position="78"/>
        <end position="108"/>
    </location>
</feature>
<keyword evidence="2" id="KW-0812">Transmembrane</keyword>
<keyword evidence="4" id="KW-1185">Reference proteome</keyword>
<dbReference type="OrthoDB" id="909678at2759"/>
<evidence type="ECO:0000313" key="4">
    <source>
        <dbReference type="Proteomes" id="UP001153076"/>
    </source>
</evidence>
<keyword evidence="2" id="KW-1133">Transmembrane helix</keyword>
<evidence type="ECO:0008006" key="5">
    <source>
        <dbReference type="Google" id="ProtNLM"/>
    </source>
</evidence>
<name>A0A9Q1KJS7_9CARY</name>
<dbReference type="Proteomes" id="UP001153076">
    <property type="component" value="Unassembled WGS sequence"/>
</dbReference>
<organism evidence="3 4">
    <name type="scientific">Carnegiea gigantea</name>
    <dbReference type="NCBI Taxonomy" id="171969"/>
    <lineage>
        <taxon>Eukaryota</taxon>
        <taxon>Viridiplantae</taxon>
        <taxon>Streptophyta</taxon>
        <taxon>Embryophyta</taxon>
        <taxon>Tracheophyta</taxon>
        <taxon>Spermatophyta</taxon>
        <taxon>Magnoliopsida</taxon>
        <taxon>eudicotyledons</taxon>
        <taxon>Gunneridae</taxon>
        <taxon>Pentapetalae</taxon>
        <taxon>Caryophyllales</taxon>
        <taxon>Cactineae</taxon>
        <taxon>Cactaceae</taxon>
        <taxon>Cactoideae</taxon>
        <taxon>Echinocereeae</taxon>
        <taxon>Carnegiea</taxon>
    </lineage>
</organism>
<dbReference type="EMBL" id="JAKOGI010000072">
    <property type="protein sequence ID" value="KAJ8445721.1"/>
    <property type="molecule type" value="Genomic_DNA"/>
</dbReference>